<feature type="region of interest" description="Disordered" evidence="9">
    <location>
        <begin position="67"/>
        <end position="124"/>
    </location>
</feature>
<evidence type="ECO:0000256" key="7">
    <source>
        <dbReference type="ARBA" id="ARBA00047899"/>
    </source>
</evidence>
<dbReference type="PANTHER" id="PTHR47167:SF4">
    <property type="entry name" value="SERINE_THREONINE-PROTEIN KINASE TAO"/>
    <property type="match status" value="1"/>
</dbReference>
<keyword evidence="3" id="KW-0808">Transferase</keyword>
<gene>
    <name evidence="10" type="ORF">TDIB3V08_LOCUS1708</name>
</gene>
<dbReference type="GO" id="GO:0005524">
    <property type="term" value="F:ATP binding"/>
    <property type="evidence" value="ECO:0007669"/>
    <property type="project" value="UniProtKB-KW"/>
</dbReference>
<keyword evidence="4" id="KW-0547">Nucleotide-binding</keyword>
<dbReference type="AlphaFoldDB" id="A0A7R8VDV9"/>
<dbReference type="GO" id="GO:0004674">
    <property type="term" value="F:protein serine/threonine kinase activity"/>
    <property type="evidence" value="ECO:0007669"/>
    <property type="project" value="UniProtKB-KW"/>
</dbReference>
<comment type="catalytic activity">
    <reaction evidence="7">
        <text>L-threonyl-[protein] + ATP = O-phospho-L-threonyl-[protein] + ADP + H(+)</text>
        <dbReference type="Rhea" id="RHEA:46608"/>
        <dbReference type="Rhea" id="RHEA-COMP:11060"/>
        <dbReference type="Rhea" id="RHEA-COMP:11605"/>
        <dbReference type="ChEBI" id="CHEBI:15378"/>
        <dbReference type="ChEBI" id="CHEBI:30013"/>
        <dbReference type="ChEBI" id="CHEBI:30616"/>
        <dbReference type="ChEBI" id="CHEBI:61977"/>
        <dbReference type="ChEBI" id="CHEBI:456216"/>
        <dbReference type="EC" id="2.7.11.1"/>
    </reaction>
</comment>
<keyword evidence="5" id="KW-0418">Kinase</keyword>
<proteinExistence type="predicted"/>
<evidence type="ECO:0000256" key="1">
    <source>
        <dbReference type="ARBA" id="ARBA00012513"/>
    </source>
</evidence>
<protein>
    <recommendedName>
        <fullName evidence="1">non-specific serine/threonine protein kinase</fullName>
        <ecNumber evidence="1">2.7.11.1</ecNumber>
    </recommendedName>
</protein>
<evidence type="ECO:0000256" key="3">
    <source>
        <dbReference type="ARBA" id="ARBA00022679"/>
    </source>
</evidence>
<dbReference type="EC" id="2.7.11.1" evidence="1"/>
<dbReference type="GO" id="GO:0005737">
    <property type="term" value="C:cytoplasm"/>
    <property type="evidence" value="ECO:0007669"/>
    <property type="project" value="TreeGrafter"/>
</dbReference>
<sequence length="124" mass="14482">MTGHLKVSQIDEAVKFRNQKDNLKQVEAQEEQRLIRDQKDYLELEIRKFRRKKLLVFHNLEQELLRENPPDLSLSSPHTPSAPLIPQSSEKVAAHPPDKEGDRENKERRYKGQQLEHAGPTARL</sequence>
<reference evidence="10" key="1">
    <citation type="submission" date="2020-11" db="EMBL/GenBank/DDBJ databases">
        <authorList>
            <person name="Tran Van P."/>
        </authorList>
    </citation>
    <scope>NUCLEOTIDE SEQUENCE</scope>
</reference>
<dbReference type="EMBL" id="OA564710">
    <property type="protein sequence ID" value="CAD7195319.1"/>
    <property type="molecule type" value="Genomic_DNA"/>
</dbReference>
<comment type="catalytic activity">
    <reaction evidence="8">
        <text>L-seryl-[protein] + ATP = O-phospho-L-seryl-[protein] + ADP + H(+)</text>
        <dbReference type="Rhea" id="RHEA:17989"/>
        <dbReference type="Rhea" id="RHEA-COMP:9863"/>
        <dbReference type="Rhea" id="RHEA-COMP:11604"/>
        <dbReference type="ChEBI" id="CHEBI:15378"/>
        <dbReference type="ChEBI" id="CHEBI:29999"/>
        <dbReference type="ChEBI" id="CHEBI:30616"/>
        <dbReference type="ChEBI" id="CHEBI:83421"/>
        <dbReference type="ChEBI" id="CHEBI:456216"/>
        <dbReference type="EC" id="2.7.11.1"/>
    </reaction>
</comment>
<accession>A0A7R8VDV9</accession>
<keyword evidence="2" id="KW-0723">Serine/threonine-protein kinase</keyword>
<evidence type="ECO:0000256" key="2">
    <source>
        <dbReference type="ARBA" id="ARBA00022527"/>
    </source>
</evidence>
<evidence type="ECO:0000256" key="4">
    <source>
        <dbReference type="ARBA" id="ARBA00022741"/>
    </source>
</evidence>
<evidence type="ECO:0000256" key="8">
    <source>
        <dbReference type="ARBA" id="ARBA00048679"/>
    </source>
</evidence>
<evidence type="ECO:0000313" key="10">
    <source>
        <dbReference type="EMBL" id="CAD7195319.1"/>
    </source>
</evidence>
<feature type="compositionally biased region" description="Basic and acidic residues" evidence="9">
    <location>
        <begin position="92"/>
        <end position="107"/>
    </location>
</feature>
<keyword evidence="6" id="KW-0067">ATP-binding</keyword>
<name>A0A7R8VDV9_TIMDO</name>
<dbReference type="PANTHER" id="PTHR47167">
    <property type="entry name" value="SERINE/THREONINE-PROTEIN KINASE TAO1-LIKE PROTEIN"/>
    <property type="match status" value="1"/>
</dbReference>
<evidence type="ECO:0000256" key="9">
    <source>
        <dbReference type="SAM" id="MobiDB-lite"/>
    </source>
</evidence>
<organism evidence="10">
    <name type="scientific">Timema douglasi</name>
    <name type="common">Walking stick</name>
    <dbReference type="NCBI Taxonomy" id="61478"/>
    <lineage>
        <taxon>Eukaryota</taxon>
        <taxon>Metazoa</taxon>
        <taxon>Ecdysozoa</taxon>
        <taxon>Arthropoda</taxon>
        <taxon>Hexapoda</taxon>
        <taxon>Insecta</taxon>
        <taxon>Pterygota</taxon>
        <taxon>Neoptera</taxon>
        <taxon>Polyneoptera</taxon>
        <taxon>Phasmatodea</taxon>
        <taxon>Timematodea</taxon>
        <taxon>Timematoidea</taxon>
        <taxon>Timematidae</taxon>
        <taxon>Timema</taxon>
    </lineage>
</organism>
<evidence type="ECO:0000256" key="5">
    <source>
        <dbReference type="ARBA" id="ARBA00022777"/>
    </source>
</evidence>
<evidence type="ECO:0000256" key="6">
    <source>
        <dbReference type="ARBA" id="ARBA00022840"/>
    </source>
</evidence>
<dbReference type="InterPro" id="IPR051234">
    <property type="entry name" value="TAO_STE20_kinase"/>
</dbReference>